<reference evidence="2 3" key="1">
    <citation type="journal article" date="2016" name="Nat. Commun.">
        <title>Thousands of microbial genomes shed light on interconnected biogeochemical processes in an aquifer system.</title>
        <authorList>
            <person name="Anantharaman K."/>
            <person name="Brown C.T."/>
            <person name="Hug L.A."/>
            <person name="Sharon I."/>
            <person name="Castelle C.J."/>
            <person name="Probst A.J."/>
            <person name="Thomas B.C."/>
            <person name="Singh A."/>
            <person name="Wilkins M.J."/>
            <person name="Karaoz U."/>
            <person name="Brodie E.L."/>
            <person name="Williams K.H."/>
            <person name="Hubbard S.S."/>
            <person name="Banfield J.F."/>
        </authorList>
    </citation>
    <scope>NUCLEOTIDE SEQUENCE [LARGE SCALE GENOMIC DNA]</scope>
</reference>
<evidence type="ECO:0000259" key="1">
    <source>
        <dbReference type="Pfam" id="PF08241"/>
    </source>
</evidence>
<proteinExistence type="predicted"/>
<gene>
    <name evidence="2" type="ORF">A2627_01765</name>
</gene>
<sequence>MQRYRNKFSNQKFLQRITSPASPTQEDLELYKKYLPQNGTVVLLGSTPTIRDLLTDLEINYIVADSSFRMIENSLQLTQKANQEKETWLKSEWSEMPLANNFFDCIIGDLVINQILPSNQDSFFKKIHHLLIPGGIFVTRTQIVNSSLENLNSNEIIQSIIEGGQIIGIENERVKFYSALCNLLSAFRDKDNQVFDPKKTLDALINYPPRSQDEREWIKKIFKVFLHRANERLEYSIQTENKIETKLQKYFKIENKSFSSDYPDTKYFPVYCLKNTGTFNS</sequence>
<evidence type="ECO:0000313" key="3">
    <source>
        <dbReference type="Proteomes" id="UP000178851"/>
    </source>
</evidence>
<dbReference type="SUPFAM" id="SSF53335">
    <property type="entry name" value="S-adenosyl-L-methionine-dependent methyltransferases"/>
    <property type="match status" value="1"/>
</dbReference>
<protein>
    <recommendedName>
        <fullName evidence="1">Methyltransferase type 11 domain-containing protein</fullName>
    </recommendedName>
</protein>
<dbReference type="Gene3D" id="3.40.50.150">
    <property type="entry name" value="Vaccinia Virus protein VP39"/>
    <property type="match status" value="1"/>
</dbReference>
<accession>A0A1F7YIN1</accession>
<dbReference type="InterPro" id="IPR029063">
    <property type="entry name" value="SAM-dependent_MTases_sf"/>
</dbReference>
<evidence type="ECO:0000313" key="2">
    <source>
        <dbReference type="EMBL" id="OGM27206.1"/>
    </source>
</evidence>
<dbReference type="Proteomes" id="UP000178851">
    <property type="component" value="Unassembled WGS sequence"/>
</dbReference>
<dbReference type="Pfam" id="PF08241">
    <property type="entry name" value="Methyltransf_11"/>
    <property type="match status" value="1"/>
</dbReference>
<name>A0A1F7YIN1_9BACT</name>
<dbReference type="CDD" id="cd02440">
    <property type="entry name" value="AdoMet_MTases"/>
    <property type="match status" value="1"/>
</dbReference>
<dbReference type="EMBL" id="MGGI01000006">
    <property type="protein sequence ID" value="OGM27206.1"/>
    <property type="molecule type" value="Genomic_DNA"/>
</dbReference>
<dbReference type="AlphaFoldDB" id="A0A1F7YIN1"/>
<dbReference type="InterPro" id="IPR013216">
    <property type="entry name" value="Methyltransf_11"/>
</dbReference>
<comment type="caution">
    <text evidence="2">The sequence shown here is derived from an EMBL/GenBank/DDBJ whole genome shotgun (WGS) entry which is preliminary data.</text>
</comment>
<dbReference type="GO" id="GO:0008757">
    <property type="term" value="F:S-adenosylmethionine-dependent methyltransferase activity"/>
    <property type="evidence" value="ECO:0007669"/>
    <property type="project" value="InterPro"/>
</dbReference>
<organism evidence="2 3">
    <name type="scientific">Candidatus Woesebacteria bacterium RIFCSPHIGHO2_01_FULL_39_28</name>
    <dbReference type="NCBI Taxonomy" id="1802496"/>
    <lineage>
        <taxon>Bacteria</taxon>
        <taxon>Candidatus Woeseibacteriota</taxon>
    </lineage>
</organism>
<feature type="domain" description="Methyltransferase type 11" evidence="1">
    <location>
        <begin position="56"/>
        <end position="138"/>
    </location>
</feature>